<name>A0A066XE34_COLSU</name>
<feature type="compositionally biased region" description="Low complexity" evidence="1">
    <location>
        <begin position="90"/>
        <end position="105"/>
    </location>
</feature>
<keyword evidence="3" id="KW-1185">Reference proteome</keyword>
<gene>
    <name evidence="2" type="ORF">CSUB01_02611</name>
</gene>
<dbReference type="Proteomes" id="UP000027238">
    <property type="component" value="Unassembled WGS sequence"/>
</dbReference>
<feature type="region of interest" description="Disordered" evidence="1">
    <location>
        <begin position="468"/>
        <end position="494"/>
    </location>
</feature>
<accession>A0A066XE34</accession>
<sequence length="521" mass="55508">MMSSHFSPASDPARPSETGPDSRVKVPVNTSSTFVASLGSLALLFVASASSYLRPLLAPLWEWISGFLFAPAPPAMLVVSSSPRQDPTRASRPSITAPSSSSLGKSSEGFCARFTAPVPPVCTPPRLSPRAFTLSMSHYMGSLPRRSPSLSCSSAPSVSAVSSPCLDDPFVDSVSPPSSVPDFDQLMAFADRQISKAREARLRPPRSFPSCSSSGFSVSASLASPSLPVSAPVSSPAASHSPVSSSAHVFPSPPVACVSSDCSLLSAPSCTPPPREMDTIDRSVERMRLRAIELDRDCDLKLAQLKALVASGIWTKPSADKSYDYSTDSPTPHTISNWDSTLEEDRFSSYSFTHMPTPSARIPAALAEWDTSSSSDLVDSVVSVSSLPPVPPVPSTPPRVSSPAGDPVLRKFARNVTKAHFAARGEELPPSWTPPSFAHRSPVSPAGDPVLRKFARNVTKAHFAARGEELPPSWTPPSFAHDKPGFSKLPQPLPVSPPPLRRLVFISRRSRRAGRFLFSAS</sequence>
<comment type="caution">
    <text evidence="2">The sequence shown here is derived from an EMBL/GenBank/DDBJ whole genome shotgun (WGS) entry which is preliminary data.</text>
</comment>
<dbReference type="EMBL" id="JMSE01000973">
    <property type="protein sequence ID" value="KDN65919.1"/>
    <property type="molecule type" value="Genomic_DNA"/>
</dbReference>
<proteinExistence type="predicted"/>
<dbReference type="HOGENOM" id="CLU_522746_0_0_1"/>
<dbReference type="AlphaFoldDB" id="A0A066XE34"/>
<dbReference type="OrthoDB" id="4849638at2759"/>
<dbReference type="STRING" id="1173701.A0A066XE34"/>
<protein>
    <submittedName>
        <fullName evidence="2">Uncharacterized protein</fullName>
    </submittedName>
</protein>
<evidence type="ECO:0000313" key="2">
    <source>
        <dbReference type="EMBL" id="KDN65919.1"/>
    </source>
</evidence>
<evidence type="ECO:0000256" key="1">
    <source>
        <dbReference type="SAM" id="MobiDB-lite"/>
    </source>
</evidence>
<dbReference type="eggNOG" id="ENOG502RNQI">
    <property type="taxonomic scope" value="Eukaryota"/>
</dbReference>
<organism evidence="2 3">
    <name type="scientific">Colletotrichum sublineola</name>
    <name type="common">Sorghum anthracnose fungus</name>
    <dbReference type="NCBI Taxonomy" id="1173701"/>
    <lineage>
        <taxon>Eukaryota</taxon>
        <taxon>Fungi</taxon>
        <taxon>Dikarya</taxon>
        <taxon>Ascomycota</taxon>
        <taxon>Pezizomycotina</taxon>
        <taxon>Sordariomycetes</taxon>
        <taxon>Hypocreomycetidae</taxon>
        <taxon>Glomerellales</taxon>
        <taxon>Glomerellaceae</taxon>
        <taxon>Colletotrichum</taxon>
        <taxon>Colletotrichum graminicola species complex</taxon>
    </lineage>
</organism>
<feature type="region of interest" description="Disordered" evidence="1">
    <location>
        <begin position="80"/>
        <end position="105"/>
    </location>
</feature>
<reference evidence="3" key="1">
    <citation type="journal article" date="2014" name="Genome Announc.">
        <title>Draft genome sequence of Colletotrichum sublineola, a destructive pathogen of cultivated sorghum.</title>
        <authorList>
            <person name="Baroncelli R."/>
            <person name="Sanz-Martin J.M."/>
            <person name="Rech G.E."/>
            <person name="Sukno S.A."/>
            <person name="Thon M.R."/>
        </authorList>
    </citation>
    <scope>NUCLEOTIDE SEQUENCE [LARGE SCALE GENOMIC DNA]</scope>
    <source>
        <strain evidence="3">TX430BB</strain>
    </source>
</reference>
<feature type="region of interest" description="Disordered" evidence="1">
    <location>
        <begin position="1"/>
        <end position="25"/>
    </location>
</feature>
<evidence type="ECO:0000313" key="3">
    <source>
        <dbReference type="Proteomes" id="UP000027238"/>
    </source>
</evidence>